<dbReference type="Proteomes" id="UP000319859">
    <property type="component" value="Unassembled WGS sequence"/>
</dbReference>
<dbReference type="AlphaFoldDB" id="A0A560EXS2"/>
<accession>A0A560EXS2</accession>
<reference evidence="1 2" key="1">
    <citation type="submission" date="2019-06" db="EMBL/GenBank/DDBJ databases">
        <title>Genomic Encyclopedia of Type Strains, Phase IV (KMG-V): Genome sequencing to study the core and pangenomes of soil and plant-associated prokaryotes.</title>
        <authorList>
            <person name="Whitman W."/>
        </authorList>
    </citation>
    <scope>NUCLEOTIDE SEQUENCE [LARGE SCALE GENOMIC DNA]</scope>
    <source>
        <strain evidence="1 2">BR 11880</strain>
    </source>
</reference>
<comment type="caution">
    <text evidence="1">The sequence shown here is derived from an EMBL/GenBank/DDBJ whole genome shotgun (WGS) entry which is preliminary data.</text>
</comment>
<evidence type="ECO:0000313" key="1">
    <source>
        <dbReference type="EMBL" id="TWB14035.1"/>
    </source>
</evidence>
<name>A0A560EXS2_9PROT</name>
<evidence type="ECO:0000313" key="2">
    <source>
        <dbReference type="Proteomes" id="UP000319859"/>
    </source>
</evidence>
<gene>
    <name evidence="1" type="ORF">FBZ89_11887</name>
</gene>
<dbReference type="EMBL" id="VITN01000018">
    <property type="protein sequence ID" value="TWB14035.1"/>
    <property type="molecule type" value="Genomic_DNA"/>
</dbReference>
<protein>
    <submittedName>
        <fullName evidence="1">Uncharacterized protein</fullName>
    </submittedName>
</protein>
<sequence>MNHRGYAYIEKSFSARFISDFPYSGPPISGPGVSGPAGGGASAQFGISIDTDPALLVWVNGTRISSIELLYDPTQFYVSPADLTLNPMFRVPASQEGDVGVTTVFKSDRPTDLREHHLTIFPYQAGSRPGAVTLMPPDIIGRPDWLKMRIKGGYRETAIFRKGESRPDRSGEFIFDSVSRGAVY</sequence>
<organism evidence="1 2">
    <name type="scientific">Nitrospirillum amazonense</name>
    <dbReference type="NCBI Taxonomy" id="28077"/>
    <lineage>
        <taxon>Bacteria</taxon>
        <taxon>Pseudomonadati</taxon>
        <taxon>Pseudomonadota</taxon>
        <taxon>Alphaproteobacteria</taxon>
        <taxon>Rhodospirillales</taxon>
        <taxon>Azospirillaceae</taxon>
        <taxon>Nitrospirillum</taxon>
    </lineage>
</organism>
<proteinExistence type="predicted"/>